<dbReference type="SUPFAM" id="SSF53822">
    <property type="entry name" value="Periplasmic binding protein-like I"/>
    <property type="match status" value="1"/>
</dbReference>
<evidence type="ECO:0000256" key="1">
    <source>
        <dbReference type="ARBA" id="ARBA00004418"/>
    </source>
</evidence>
<evidence type="ECO:0000256" key="2">
    <source>
        <dbReference type="ARBA" id="ARBA00007639"/>
    </source>
</evidence>
<dbReference type="CDD" id="cd06307">
    <property type="entry name" value="PBP1_sugar_binding"/>
    <property type="match status" value="1"/>
</dbReference>
<accession>A0ABS0Y5Z3</accession>
<dbReference type="Gene3D" id="3.40.50.2300">
    <property type="match status" value="2"/>
</dbReference>
<keyword evidence="5" id="KW-1185">Reference proteome</keyword>
<comment type="similarity">
    <text evidence="2">Belongs to the bacterial solute-binding protein 2 family.</text>
</comment>
<evidence type="ECO:0000313" key="5">
    <source>
        <dbReference type="Proteomes" id="UP000620670"/>
    </source>
</evidence>
<dbReference type="InterPro" id="IPR028082">
    <property type="entry name" value="Peripla_BP_I"/>
</dbReference>
<name>A0ABS0Y5Z3_9HYPH</name>
<dbReference type="Proteomes" id="UP000620670">
    <property type="component" value="Unassembled WGS sequence"/>
</dbReference>
<evidence type="ECO:0000313" key="4">
    <source>
        <dbReference type="EMBL" id="MBJ6127738.1"/>
    </source>
</evidence>
<dbReference type="InterPro" id="IPR025997">
    <property type="entry name" value="SBP_2_dom"/>
</dbReference>
<organism evidence="4 5">
    <name type="scientific">Microvirga splendida</name>
    <dbReference type="NCBI Taxonomy" id="2795727"/>
    <lineage>
        <taxon>Bacteria</taxon>
        <taxon>Pseudomonadati</taxon>
        <taxon>Pseudomonadota</taxon>
        <taxon>Alphaproteobacteria</taxon>
        <taxon>Hyphomicrobiales</taxon>
        <taxon>Methylobacteriaceae</taxon>
        <taxon>Microvirga</taxon>
    </lineage>
</organism>
<dbReference type="InterPro" id="IPR050555">
    <property type="entry name" value="Bact_Solute-Bind_Prot2"/>
</dbReference>
<dbReference type="Pfam" id="PF13407">
    <property type="entry name" value="Peripla_BP_4"/>
    <property type="match status" value="1"/>
</dbReference>
<comment type="subcellular location">
    <subcellularLocation>
        <location evidence="1">Periplasm</location>
    </subcellularLocation>
</comment>
<dbReference type="PANTHER" id="PTHR30036">
    <property type="entry name" value="D-XYLOSE-BINDING PERIPLASMIC PROTEIN"/>
    <property type="match status" value="1"/>
</dbReference>
<sequence>MRDAVEDLAVHGLPVLTLISDLSHSRRDAYVGIDNRAAGRTAGLLIGRILGARNGKVALVAGSRSYRGHEERETGFRHLIKDMVPGLSVIVLREGHDDASENYRQTPRLLTGNSDLVGIYNVGGASAGPYRTPTGRRMLYSSFMD</sequence>
<proteinExistence type="inferred from homology"/>
<evidence type="ECO:0000259" key="3">
    <source>
        <dbReference type="Pfam" id="PF13407"/>
    </source>
</evidence>
<dbReference type="PANTHER" id="PTHR30036:SF7">
    <property type="entry name" value="ABC TRANSPORTER PERIPLASMIC-BINDING PROTEIN YPHF"/>
    <property type="match status" value="1"/>
</dbReference>
<gene>
    <name evidence="4" type="ORF">JAO75_20245</name>
</gene>
<feature type="domain" description="Periplasmic binding protein" evidence="3">
    <location>
        <begin position="2"/>
        <end position="128"/>
    </location>
</feature>
<reference evidence="5" key="1">
    <citation type="submission" date="2020-12" db="EMBL/GenBank/DDBJ databases">
        <title>Hymenobacter sp.</title>
        <authorList>
            <person name="Kim M.K."/>
        </authorList>
    </citation>
    <scope>NUCLEOTIDE SEQUENCE [LARGE SCALE GENOMIC DNA]</scope>
    <source>
        <strain evidence="5">BT325</strain>
    </source>
</reference>
<comment type="caution">
    <text evidence="4">The sequence shown here is derived from an EMBL/GenBank/DDBJ whole genome shotgun (WGS) entry which is preliminary data.</text>
</comment>
<protein>
    <submittedName>
        <fullName evidence="4">Substrate-binding domain-containing protein</fullName>
    </submittedName>
</protein>
<dbReference type="EMBL" id="JAELXT010000030">
    <property type="protein sequence ID" value="MBJ6127738.1"/>
    <property type="molecule type" value="Genomic_DNA"/>
</dbReference>